<reference evidence="1" key="1">
    <citation type="submission" date="2018-05" db="EMBL/GenBank/DDBJ databases">
        <authorList>
            <person name="Lanie J.A."/>
            <person name="Ng W.-L."/>
            <person name="Kazmierczak K.M."/>
            <person name="Andrzejewski T.M."/>
            <person name="Davidsen T.M."/>
            <person name="Wayne K.J."/>
            <person name="Tettelin H."/>
            <person name="Glass J.I."/>
            <person name="Rusch D."/>
            <person name="Podicherti R."/>
            <person name="Tsui H.-C.T."/>
            <person name="Winkler M.E."/>
        </authorList>
    </citation>
    <scope>NUCLEOTIDE SEQUENCE</scope>
</reference>
<organism evidence="1">
    <name type="scientific">marine metagenome</name>
    <dbReference type="NCBI Taxonomy" id="408172"/>
    <lineage>
        <taxon>unclassified sequences</taxon>
        <taxon>metagenomes</taxon>
        <taxon>ecological metagenomes</taxon>
    </lineage>
</organism>
<feature type="non-terminal residue" evidence="1">
    <location>
        <position position="1"/>
    </location>
</feature>
<evidence type="ECO:0000313" key="1">
    <source>
        <dbReference type="EMBL" id="SVC77939.1"/>
    </source>
</evidence>
<accession>A0A382PX54</accession>
<dbReference type="EMBL" id="UINC01110434">
    <property type="protein sequence ID" value="SVC77939.1"/>
    <property type="molecule type" value="Genomic_DNA"/>
</dbReference>
<proteinExistence type="predicted"/>
<sequence>SGLQVLKLIPLWGRSLTEAFEERHVP</sequence>
<dbReference type="AlphaFoldDB" id="A0A382PX54"/>
<protein>
    <submittedName>
        <fullName evidence="1">Uncharacterized protein</fullName>
    </submittedName>
</protein>
<name>A0A382PX54_9ZZZZ</name>
<gene>
    <name evidence="1" type="ORF">METZ01_LOCUS330793</name>
</gene>